<feature type="transmembrane region" description="Helical" evidence="5">
    <location>
        <begin position="278"/>
        <end position="302"/>
    </location>
</feature>
<sequence>MFTPRPRFGEQTPPAIFPPVLGLFGLGLAWRRAGDVPGAPAFLGEMVLGAVTLLFLFCAFAYGRKVARRAGVVAEDLRVLPGRAGLSALVLSVYLSAAALAPLARPLAEGVLWAGFALHAGLVVLVVRALLTGPAEARTVTPVWHLQFVGFIVGAVAALALGRVGVAAAILPVTAGLAVLIWGASLVQLIRRDVPAPLRPLLAIHVAPASLLGTVAAGVGNWTLAYVFAALALGLVVALLARLRWLIAAGFSPLWGAFTFPMAAFAGMLLALGQGPVAAPVFAVAGGGALVAASLAIPAIAVKVMQAWARGGLGPKTNAARA</sequence>
<dbReference type="InterPro" id="IPR004695">
    <property type="entry name" value="SLAC1/Mae1/Ssu1/TehA"/>
</dbReference>
<protein>
    <submittedName>
        <fullName evidence="6">Tellurite resistance protein</fullName>
    </submittedName>
</protein>
<evidence type="ECO:0000313" key="7">
    <source>
        <dbReference type="Proteomes" id="UP000295733"/>
    </source>
</evidence>
<reference evidence="6 7" key="1">
    <citation type="submission" date="2019-03" db="EMBL/GenBank/DDBJ databases">
        <title>Genomic Encyclopedia of Type Strains, Phase IV (KMG-IV): sequencing the most valuable type-strain genomes for metagenomic binning, comparative biology and taxonomic classification.</title>
        <authorList>
            <person name="Goeker M."/>
        </authorList>
    </citation>
    <scope>NUCLEOTIDE SEQUENCE [LARGE SCALE GENOMIC DNA]</scope>
    <source>
        <strain evidence="6 7">DSM 2781</strain>
    </source>
</reference>
<organism evidence="6 7">
    <name type="scientific">Rhodovulum adriaticum</name>
    <name type="common">Rhodopseudomonas adriatica</name>
    <dbReference type="NCBI Taxonomy" id="35804"/>
    <lineage>
        <taxon>Bacteria</taxon>
        <taxon>Pseudomonadati</taxon>
        <taxon>Pseudomonadota</taxon>
        <taxon>Alphaproteobacteria</taxon>
        <taxon>Rhodobacterales</taxon>
        <taxon>Paracoccaceae</taxon>
        <taxon>Rhodovulum</taxon>
    </lineage>
</organism>
<proteinExistence type="predicted"/>
<feature type="transmembrane region" description="Helical" evidence="5">
    <location>
        <begin position="84"/>
        <end position="104"/>
    </location>
</feature>
<gene>
    <name evidence="6" type="ORF">EV656_102440</name>
</gene>
<name>A0A4R2NY55_RHOAD</name>
<dbReference type="InterPro" id="IPR038665">
    <property type="entry name" value="Voltage-dep_anion_channel_sf"/>
</dbReference>
<dbReference type="CDD" id="cd09322">
    <property type="entry name" value="TDT_TehA_like"/>
    <property type="match status" value="1"/>
</dbReference>
<dbReference type="RefSeq" id="WP_242469090.1">
    <property type="nucleotide sequence ID" value="NZ_NRRP01000027.1"/>
</dbReference>
<accession>A0A4R2NY55</accession>
<feature type="transmembrane region" description="Helical" evidence="5">
    <location>
        <begin position="201"/>
        <end position="219"/>
    </location>
</feature>
<dbReference type="EMBL" id="SLXL01000002">
    <property type="protein sequence ID" value="TCP26471.1"/>
    <property type="molecule type" value="Genomic_DNA"/>
</dbReference>
<dbReference type="GO" id="GO:0005886">
    <property type="term" value="C:plasma membrane"/>
    <property type="evidence" value="ECO:0007669"/>
    <property type="project" value="TreeGrafter"/>
</dbReference>
<keyword evidence="7" id="KW-1185">Reference proteome</keyword>
<dbReference type="PANTHER" id="PTHR37955">
    <property type="entry name" value="TELLURITE RESISTANCE PROTEIN TEHA"/>
    <property type="match status" value="1"/>
</dbReference>
<dbReference type="AlphaFoldDB" id="A0A4R2NY55"/>
<dbReference type="Pfam" id="PF03595">
    <property type="entry name" value="SLAC1"/>
    <property type="match status" value="1"/>
</dbReference>
<dbReference type="PANTHER" id="PTHR37955:SF1">
    <property type="entry name" value="DEP DOMAIN-CONTAINING PROTEIN"/>
    <property type="match status" value="1"/>
</dbReference>
<feature type="transmembrane region" description="Helical" evidence="5">
    <location>
        <begin position="42"/>
        <end position="63"/>
    </location>
</feature>
<keyword evidence="4 5" id="KW-0472">Membrane</keyword>
<dbReference type="InterPro" id="IPR052951">
    <property type="entry name" value="Tellurite_res_ion_channel"/>
</dbReference>
<feature type="transmembrane region" description="Helical" evidence="5">
    <location>
        <begin position="167"/>
        <end position="189"/>
    </location>
</feature>
<dbReference type="GO" id="GO:0046583">
    <property type="term" value="F:monoatomic cation efflux transmembrane transporter activity"/>
    <property type="evidence" value="ECO:0007669"/>
    <property type="project" value="TreeGrafter"/>
</dbReference>
<evidence type="ECO:0000256" key="5">
    <source>
        <dbReference type="SAM" id="Phobius"/>
    </source>
</evidence>
<comment type="subcellular location">
    <subcellularLocation>
        <location evidence="1">Membrane</location>
        <topology evidence="1">Multi-pass membrane protein</topology>
    </subcellularLocation>
</comment>
<keyword evidence="3 5" id="KW-1133">Transmembrane helix</keyword>
<evidence type="ECO:0000256" key="4">
    <source>
        <dbReference type="ARBA" id="ARBA00023136"/>
    </source>
</evidence>
<dbReference type="Proteomes" id="UP000295733">
    <property type="component" value="Unassembled WGS sequence"/>
</dbReference>
<evidence type="ECO:0000313" key="6">
    <source>
        <dbReference type="EMBL" id="TCP26471.1"/>
    </source>
</evidence>
<feature type="transmembrane region" description="Helical" evidence="5">
    <location>
        <begin position="254"/>
        <end position="272"/>
    </location>
</feature>
<feature type="transmembrane region" description="Helical" evidence="5">
    <location>
        <begin position="225"/>
        <end position="247"/>
    </location>
</feature>
<feature type="transmembrane region" description="Helical" evidence="5">
    <location>
        <begin position="12"/>
        <end position="30"/>
    </location>
</feature>
<dbReference type="Gene3D" id="1.50.10.150">
    <property type="entry name" value="Voltage-dependent anion channel"/>
    <property type="match status" value="1"/>
</dbReference>
<comment type="caution">
    <text evidence="6">The sequence shown here is derived from an EMBL/GenBank/DDBJ whole genome shotgun (WGS) entry which is preliminary data.</text>
</comment>
<feature type="transmembrane region" description="Helical" evidence="5">
    <location>
        <begin position="143"/>
        <end position="161"/>
    </location>
</feature>
<evidence type="ECO:0000256" key="2">
    <source>
        <dbReference type="ARBA" id="ARBA00022692"/>
    </source>
</evidence>
<feature type="transmembrane region" description="Helical" evidence="5">
    <location>
        <begin position="110"/>
        <end position="131"/>
    </location>
</feature>
<keyword evidence="2 5" id="KW-0812">Transmembrane</keyword>
<evidence type="ECO:0000256" key="3">
    <source>
        <dbReference type="ARBA" id="ARBA00022989"/>
    </source>
</evidence>
<evidence type="ECO:0000256" key="1">
    <source>
        <dbReference type="ARBA" id="ARBA00004141"/>
    </source>
</evidence>